<dbReference type="RefSeq" id="WP_090247549.1">
    <property type="nucleotide sequence ID" value="NZ_FPAS01000001.1"/>
</dbReference>
<feature type="signal peptide" evidence="1">
    <location>
        <begin position="1"/>
        <end position="19"/>
    </location>
</feature>
<dbReference type="Proteomes" id="UP000236454">
    <property type="component" value="Unassembled WGS sequence"/>
</dbReference>
<keyword evidence="2" id="KW-0121">Carboxypeptidase</keyword>
<dbReference type="InterPro" id="IPR008969">
    <property type="entry name" value="CarboxyPept-like_regulatory"/>
</dbReference>
<dbReference type="Gene3D" id="2.60.40.1120">
    <property type="entry name" value="Carboxypeptidase-like, regulatory domain"/>
    <property type="match status" value="1"/>
</dbReference>
<keyword evidence="2" id="KW-0645">Protease</keyword>
<keyword evidence="1" id="KW-0732">Signal</keyword>
<evidence type="ECO:0000313" key="3">
    <source>
        <dbReference type="Proteomes" id="UP000236454"/>
    </source>
</evidence>
<evidence type="ECO:0000313" key="2">
    <source>
        <dbReference type="EMBL" id="SFT56508.1"/>
    </source>
</evidence>
<dbReference type="OrthoDB" id="1467295at2"/>
<dbReference type="SUPFAM" id="SSF49464">
    <property type="entry name" value="Carboxypeptidase regulatory domain-like"/>
    <property type="match status" value="1"/>
</dbReference>
<dbReference type="AlphaFoldDB" id="A0A1I6Z1N2"/>
<dbReference type="PROSITE" id="PS51257">
    <property type="entry name" value="PROKAR_LIPOPROTEIN"/>
    <property type="match status" value="1"/>
</dbReference>
<protein>
    <submittedName>
        <fullName evidence="2">Carboxypeptidase regulatory-like domain-containing protein</fullName>
    </submittedName>
</protein>
<reference evidence="2 3" key="1">
    <citation type="submission" date="2016-10" db="EMBL/GenBank/DDBJ databases">
        <authorList>
            <person name="de Groot N.N."/>
        </authorList>
    </citation>
    <scope>NUCLEOTIDE SEQUENCE [LARGE SCALE GENOMIC DNA]</scope>
    <source>
        <strain evidence="2 3">CGMCC 1.7005</strain>
    </source>
</reference>
<organism evidence="2 3">
    <name type="scientific">Lishizhenia tianjinensis</name>
    <dbReference type="NCBI Taxonomy" id="477690"/>
    <lineage>
        <taxon>Bacteria</taxon>
        <taxon>Pseudomonadati</taxon>
        <taxon>Bacteroidota</taxon>
        <taxon>Flavobacteriia</taxon>
        <taxon>Flavobacteriales</taxon>
        <taxon>Crocinitomicaceae</taxon>
        <taxon>Lishizhenia</taxon>
    </lineage>
</organism>
<name>A0A1I6Z1N2_9FLAO</name>
<feature type="chain" id="PRO_5014893104" evidence="1">
    <location>
        <begin position="20"/>
        <end position="213"/>
    </location>
</feature>
<proteinExistence type="predicted"/>
<accession>A0A1I6Z1N2</accession>
<evidence type="ECO:0000256" key="1">
    <source>
        <dbReference type="SAM" id="SignalP"/>
    </source>
</evidence>
<keyword evidence="3" id="KW-1185">Reference proteome</keyword>
<gene>
    <name evidence="2" type="ORF">SAMN05216474_1354</name>
</gene>
<sequence length="213" mass="24386">MKKALLYFALLGLALPIFIACKKDPLEFTVKGTVYDESFNQGLEGAKVTFKALDANSGDLRIIGETTLDETGNYSFTFLRKRDQEFQFTAEKDNYYLIDETICFPELTVESDNVFDYSTSAKSYVKFKIKNTGASEETDQLKLEIYEAKTNCEDCCGLGQRYFNGTNIDTNLYCANDGNEYYKFIYWVPEISLVVFDSLITPPFDTVEYLIEY</sequence>
<keyword evidence="2" id="KW-0378">Hydrolase</keyword>
<dbReference type="EMBL" id="FPAS01000001">
    <property type="protein sequence ID" value="SFT56508.1"/>
    <property type="molecule type" value="Genomic_DNA"/>
</dbReference>
<dbReference type="GO" id="GO:0004180">
    <property type="term" value="F:carboxypeptidase activity"/>
    <property type="evidence" value="ECO:0007669"/>
    <property type="project" value="UniProtKB-KW"/>
</dbReference>